<name>A0A8J5C9A9_CLAMG</name>
<evidence type="ECO:0000313" key="2">
    <source>
        <dbReference type="Proteomes" id="UP000727407"/>
    </source>
</evidence>
<sequence length="66" mass="7182">MVRTGMCVQTRANVPGIQADTCSHCPLQAWLSEAAVLWVTYALAAAQSCLAVSERNRGLRREPIPL</sequence>
<dbReference type="AlphaFoldDB" id="A0A8J5C9A9"/>
<dbReference type="GO" id="GO:0016301">
    <property type="term" value="F:kinase activity"/>
    <property type="evidence" value="ECO:0007669"/>
    <property type="project" value="UniProtKB-KW"/>
</dbReference>
<organism evidence="1 2">
    <name type="scientific">Clarias magur</name>
    <name type="common">Asian catfish</name>
    <name type="synonym">Macropteronotus magur</name>
    <dbReference type="NCBI Taxonomy" id="1594786"/>
    <lineage>
        <taxon>Eukaryota</taxon>
        <taxon>Metazoa</taxon>
        <taxon>Chordata</taxon>
        <taxon>Craniata</taxon>
        <taxon>Vertebrata</taxon>
        <taxon>Euteleostomi</taxon>
        <taxon>Actinopterygii</taxon>
        <taxon>Neopterygii</taxon>
        <taxon>Teleostei</taxon>
        <taxon>Ostariophysi</taxon>
        <taxon>Siluriformes</taxon>
        <taxon>Clariidae</taxon>
        <taxon>Clarias</taxon>
    </lineage>
</organism>
<protein>
    <submittedName>
        <fullName evidence="1">Serine/threonine-protein kinase MEC1</fullName>
    </submittedName>
</protein>
<proteinExistence type="predicted"/>
<keyword evidence="1" id="KW-0418">Kinase</keyword>
<comment type="caution">
    <text evidence="1">The sequence shown here is derived from an EMBL/GenBank/DDBJ whole genome shotgun (WGS) entry which is preliminary data.</text>
</comment>
<accession>A0A8J5C9A9</accession>
<evidence type="ECO:0000313" key="1">
    <source>
        <dbReference type="EMBL" id="KAF5910135.1"/>
    </source>
</evidence>
<gene>
    <name evidence="1" type="primary">mec1</name>
    <name evidence="1" type="ORF">DAT39_000168</name>
</gene>
<keyword evidence="1" id="KW-0808">Transferase</keyword>
<dbReference type="Proteomes" id="UP000727407">
    <property type="component" value="Unassembled WGS sequence"/>
</dbReference>
<reference evidence="1" key="1">
    <citation type="submission" date="2020-07" db="EMBL/GenBank/DDBJ databases">
        <title>Clarias magur genome sequencing, assembly and annotation.</title>
        <authorList>
            <person name="Kushwaha B."/>
            <person name="Kumar R."/>
            <person name="Das P."/>
            <person name="Joshi C.G."/>
            <person name="Kumar D."/>
            <person name="Nagpure N.S."/>
            <person name="Pandey M."/>
            <person name="Agarwal S."/>
            <person name="Srivastava S."/>
            <person name="Singh M."/>
            <person name="Sahoo L."/>
            <person name="Jayasankar P."/>
            <person name="Meher P.K."/>
            <person name="Koringa P.G."/>
            <person name="Iquebal M.A."/>
            <person name="Das S.P."/>
            <person name="Bit A."/>
            <person name="Patnaik S."/>
            <person name="Patel N."/>
            <person name="Shah T.M."/>
            <person name="Hinsu A."/>
            <person name="Jena J.K."/>
        </authorList>
    </citation>
    <scope>NUCLEOTIDE SEQUENCE</scope>
    <source>
        <strain evidence="1">CIFAMagur01</strain>
        <tissue evidence="1">Testis</tissue>
    </source>
</reference>
<dbReference type="EMBL" id="QNUK01000001">
    <property type="protein sequence ID" value="KAF5910135.1"/>
    <property type="molecule type" value="Genomic_DNA"/>
</dbReference>
<keyword evidence="2" id="KW-1185">Reference proteome</keyword>